<dbReference type="OrthoDB" id="9789843at2"/>
<dbReference type="RefSeq" id="WP_148951774.1">
    <property type="nucleotide sequence ID" value="NZ_CP043312.1"/>
</dbReference>
<dbReference type="AlphaFoldDB" id="A0A5C0UIS5"/>
<dbReference type="KEGG" id="snay:FZC37_00445"/>
<evidence type="ECO:0000313" key="1">
    <source>
        <dbReference type="EMBL" id="QEK39413.1"/>
    </source>
</evidence>
<proteinExistence type="predicted"/>
<sequence>MPLMPKATAMWLIENTSLSFEQIADFCALHPLEVQAIADGESGNFIGVDPVLNKQLSKEEIDLCEKDPSRKLRHDKSGDLPTSKKKYRTYVPIVHRQNKANAVLWLLKHNPDLSDNSIAKLVRVAKNTVSQIRNKTYWNYNNLIQKDPVALNLCSQKDLIKCLEKNEAKKKVSTTI</sequence>
<reference evidence="1 2" key="1">
    <citation type="submission" date="2019-08" db="EMBL/GenBank/DDBJ databases">
        <title>Highly reduced genomes of protist endosymbionts show evolutionary convergence.</title>
        <authorList>
            <person name="George E."/>
            <person name="Husnik F."/>
            <person name="Tashyreva D."/>
            <person name="Prokopchuk G."/>
            <person name="Horak A."/>
            <person name="Kwong W.K."/>
            <person name="Lukes J."/>
            <person name="Keeling P.J."/>
        </authorList>
    </citation>
    <scope>NUCLEOTIDE SEQUENCE [LARGE SCALE GENOMIC DNA]</scope>
    <source>
        <strain evidence="1">1621</strain>
    </source>
</reference>
<accession>A0A5C0UIS5</accession>
<dbReference type="Pfam" id="PF06242">
    <property type="entry name" value="TrcR"/>
    <property type="match status" value="1"/>
</dbReference>
<keyword evidence="2" id="KW-1185">Reference proteome</keyword>
<dbReference type="EMBL" id="CP043312">
    <property type="protein sequence ID" value="QEK39413.1"/>
    <property type="molecule type" value="Genomic_DNA"/>
</dbReference>
<name>A0A5C0UIS5_9RICK</name>
<gene>
    <name evidence="1" type="ORF">FZC37_00445</name>
</gene>
<protein>
    <submittedName>
        <fullName evidence="1">DUF1013 domain-containing protein</fullName>
    </submittedName>
</protein>
<dbReference type="InterPro" id="IPR010421">
    <property type="entry name" value="TrcR"/>
</dbReference>
<organism evidence="1 2">
    <name type="scientific">Candidatus Sneabacter namystus</name>
    <dbReference type="NCBI Taxonomy" id="2601646"/>
    <lineage>
        <taxon>Bacteria</taxon>
        <taxon>Pseudomonadati</taxon>
        <taxon>Pseudomonadota</taxon>
        <taxon>Alphaproteobacteria</taxon>
        <taxon>Rickettsiales</taxon>
        <taxon>Rickettsiaceae</taxon>
        <taxon>Rickettsieae</taxon>
        <taxon>Candidatus Sneabacter</taxon>
    </lineage>
</organism>
<evidence type="ECO:0000313" key="2">
    <source>
        <dbReference type="Proteomes" id="UP000323844"/>
    </source>
</evidence>
<dbReference type="Proteomes" id="UP000323844">
    <property type="component" value="Chromosome"/>
</dbReference>